<keyword evidence="3" id="KW-1185">Reference proteome</keyword>
<evidence type="ECO:0000256" key="1">
    <source>
        <dbReference type="ARBA" id="ARBA00023284"/>
    </source>
</evidence>
<reference evidence="2 3" key="1">
    <citation type="submission" date="2020-04" db="EMBL/GenBank/DDBJ databases">
        <authorList>
            <person name="Zhang R."/>
            <person name="Schippers A."/>
        </authorList>
    </citation>
    <scope>NUCLEOTIDE SEQUENCE [LARGE SCALE GENOMIC DNA]</scope>
    <source>
        <strain evidence="2 3">DSM 109850</strain>
    </source>
</reference>
<dbReference type="SUPFAM" id="SSF52833">
    <property type="entry name" value="Thioredoxin-like"/>
    <property type="match status" value="1"/>
</dbReference>
<dbReference type="Proteomes" id="UP000533476">
    <property type="component" value="Unassembled WGS sequence"/>
</dbReference>
<comment type="caution">
    <text evidence="2">The sequence shown here is derived from an EMBL/GenBank/DDBJ whole genome shotgun (WGS) entry which is preliminary data.</text>
</comment>
<dbReference type="InterPro" id="IPR036249">
    <property type="entry name" value="Thioredoxin-like_sf"/>
</dbReference>
<dbReference type="Gene3D" id="3.40.30.10">
    <property type="entry name" value="Glutaredoxin"/>
    <property type="match status" value="1"/>
</dbReference>
<sequence length="60" mass="6686">MGEILNEYKNRVTEAKVIPSSGGVFEVQVNGTMVFSKKDEGDRFPDPGEILQRMTQIAAR</sequence>
<dbReference type="NCBIfam" id="TIGR02174">
    <property type="entry name" value="CXXU_selWTH"/>
    <property type="match status" value="1"/>
</dbReference>
<evidence type="ECO:0000313" key="3">
    <source>
        <dbReference type="Proteomes" id="UP000533476"/>
    </source>
</evidence>
<dbReference type="InterPro" id="IPR011893">
    <property type="entry name" value="Selenoprotein_Rdx-typ"/>
</dbReference>
<evidence type="ECO:0000313" key="2">
    <source>
        <dbReference type="EMBL" id="NMP23961.1"/>
    </source>
</evidence>
<organism evidence="2 3">
    <name type="scientific">Sulfobacillus harzensis</name>
    <dbReference type="NCBI Taxonomy" id="2729629"/>
    <lineage>
        <taxon>Bacteria</taxon>
        <taxon>Bacillati</taxon>
        <taxon>Bacillota</taxon>
        <taxon>Clostridia</taxon>
        <taxon>Eubacteriales</taxon>
        <taxon>Clostridiales Family XVII. Incertae Sedis</taxon>
        <taxon>Sulfobacillus</taxon>
    </lineage>
</organism>
<keyword evidence="1" id="KW-0676">Redox-active center</keyword>
<dbReference type="AlphaFoldDB" id="A0A7Y0L663"/>
<accession>A0A7Y0L663</accession>
<name>A0A7Y0L663_9FIRM</name>
<dbReference type="Pfam" id="PF10262">
    <property type="entry name" value="Rdx"/>
    <property type="match status" value="1"/>
</dbReference>
<dbReference type="EMBL" id="JABBVZ010000075">
    <property type="protein sequence ID" value="NMP23961.1"/>
    <property type="molecule type" value="Genomic_DNA"/>
</dbReference>
<protein>
    <submittedName>
        <fullName evidence="2">SelT/SelW/SelH family protein</fullName>
    </submittedName>
</protein>
<proteinExistence type="predicted"/>
<gene>
    <name evidence="2" type="ORF">HIJ39_16630</name>
</gene>